<dbReference type="GO" id="GO:0043709">
    <property type="term" value="P:cell adhesion involved in single-species biofilm formation"/>
    <property type="evidence" value="ECO:0007669"/>
    <property type="project" value="TreeGrafter"/>
</dbReference>
<keyword evidence="3" id="KW-0472">Membrane</keyword>
<evidence type="ECO:0000259" key="4">
    <source>
        <dbReference type="PROSITE" id="PS50887"/>
    </source>
</evidence>
<dbReference type="CDD" id="cd01949">
    <property type="entry name" value="GGDEF"/>
    <property type="match status" value="1"/>
</dbReference>
<comment type="caution">
    <text evidence="5">The sequence shown here is derived from an EMBL/GenBank/DDBJ whole genome shotgun (WGS) entry which is preliminary data.</text>
</comment>
<feature type="transmembrane region" description="Helical" evidence="3">
    <location>
        <begin position="6"/>
        <end position="26"/>
    </location>
</feature>
<feature type="transmembrane region" description="Helical" evidence="3">
    <location>
        <begin position="62"/>
        <end position="80"/>
    </location>
</feature>
<protein>
    <recommendedName>
        <fullName evidence="1">diguanylate cyclase</fullName>
        <ecNumber evidence="1">2.7.7.65</ecNumber>
    </recommendedName>
</protein>
<dbReference type="EMBL" id="CAHPSC010000016">
    <property type="protein sequence ID" value="CAB5682072.1"/>
    <property type="molecule type" value="Genomic_DNA"/>
</dbReference>
<sequence length="390" mass="42820">MPDLMTIAFMIALSSVTAAGMVAFVGRTHRHEGAPQTAATLVCYGMTYLSISLMASAGHVRWFLAAYGFFACGQSCWIWALHRFHQLRPPYALLVVLPIVSVLGLSLDSISASLRVQLISSLFLGYEVWALYLLTLRRAEAMNRGTMVLIVGTLMFAAALLLRLHTPVVSLTLRDTAASTPPLLLSFVILSIAMHFKSTGFLMMCHERKQVLLDRMANVDVLTELPNRRALMHSLEHVWQQCQRCHTPLSVLMVDVDHFKRVNDACGHPEGDKVLAQISRVLQSHVRPSDIVGRYGGEEFVIACPHTASAEAQVLAERLCAQVRSAVSAHHDTSAWPITISVGLHVCLPGDGQTLEDSVLQADQALYHAKADGRNRVHLLTPSPGTRFGT</sequence>
<dbReference type="NCBIfam" id="TIGR00254">
    <property type="entry name" value="GGDEF"/>
    <property type="match status" value="1"/>
</dbReference>
<dbReference type="SUPFAM" id="SSF55073">
    <property type="entry name" value="Nucleotide cyclase"/>
    <property type="match status" value="1"/>
</dbReference>
<accession>A0AA35D6V4</accession>
<dbReference type="Proteomes" id="UP000834458">
    <property type="component" value="Unassembled WGS sequence"/>
</dbReference>
<dbReference type="InterPro" id="IPR043128">
    <property type="entry name" value="Rev_trsase/Diguanyl_cyclase"/>
</dbReference>
<evidence type="ECO:0000313" key="5">
    <source>
        <dbReference type="EMBL" id="CAB5682072.1"/>
    </source>
</evidence>
<proteinExistence type="predicted"/>
<evidence type="ECO:0000256" key="2">
    <source>
        <dbReference type="ARBA" id="ARBA00034247"/>
    </source>
</evidence>
<dbReference type="InterPro" id="IPR029787">
    <property type="entry name" value="Nucleotide_cyclase"/>
</dbReference>
<evidence type="ECO:0000256" key="1">
    <source>
        <dbReference type="ARBA" id="ARBA00012528"/>
    </source>
</evidence>
<reference evidence="5" key="1">
    <citation type="submission" date="2020-05" db="EMBL/GenBank/DDBJ databases">
        <authorList>
            <person name="Delgado-Blas J."/>
        </authorList>
    </citation>
    <scope>NUCLEOTIDE SEQUENCE</scope>
    <source>
        <strain evidence="5">BB1454</strain>
    </source>
</reference>
<comment type="catalytic activity">
    <reaction evidence="2">
        <text>2 GTP = 3',3'-c-di-GMP + 2 diphosphate</text>
        <dbReference type="Rhea" id="RHEA:24898"/>
        <dbReference type="ChEBI" id="CHEBI:33019"/>
        <dbReference type="ChEBI" id="CHEBI:37565"/>
        <dbReference type="ChEBI" id="CHEBI:58805"/>
        <dbReference type="EC" id="2.7.7.65"/>
    </reaction>
</comment>
<dbReference type="RefSeq" id="WP_234687900.1">
    <property type="nucleotide sequence ID" value="NZ_CAHPRW010000003.1"/>
</dbReference>
<dbReference type="FunFam" id="3.30.70.270:FF:000001">
    <property type="entry name" value="Diguanylate cyclase domain protein"/>
    <property type="match status" value="1"/>
</dbReference>
<feature type="transmembrane region" description="Helical" evidence="3">
    <location>
        <begin position="92"/>
        <end position="110"/>
    </location>
</feature>
<dbReference type="SMART" id="SM00267">
    <property type="entry name" value="GGDEF"/>
    <property type="match status" value="1"/>
</dbReference>
<dbReference type="InterPro" id="IPR000160">
    <property type="entry name" value="GGDEF_dom"/>
</dbReference>
<keyword evidence="3" id="KW-0812">Transmembrane</keyword>
<dbReference type="Pfam" id="PF00990">
    <property type="entry name" value="GGDEF"/>
    <property type="match status" value="1"/>
</dbReference>
<dbReference type="Gene3D" id="3.30.70.270">
    <property type="match status" value="1"/>
</dbReference>
<keyword evidence="3" id="KW-1133">Transmembrane helix</keyword>
<evidence type="ECO:0000313" key="6">
    <source>
        <dbReference type="Proteomes" id="UP000834458"/>
    </source>
</evidence>
<feature type="transmembrane region" description="Helical" evidence="3">
    <location>
        <begin position="38"/>
        <end position="56"/>
    </location>
</feature>
<feature type="transmembrane region" description="Helical" evidence="3">
    <location>
        <begin position="116"/>
        <end position="134"/>
    </location>
</feature>
<dbReference type="EC" id="2.7.7.65" evidence="1"/>
<gene>
    <name evidence="5" type="primary">pleD_5</name>
    <name evidence="5" type="ORF">GHA_01460</name>
</gene>
<dbReference type="GO" id="GO:1902201">
    <property type="term" value="P:negative regulation of bacterial-type flagellum-dependent cell motility"/>
    <property type="evidence" value="ECO:0007669"/>
    <property type="project" value="TreeGrafter"/>
</dbReference>
<name>A0AA35D6V4_9BURK</name>
<feature type="transmembrane region" description="Helical" evidence="3">
    <location>
        <begin position="184"/>
        <end position="205"/>
    </location>
</feature>
<dbReference type="PANTHER" id="PTHR45138:SF9">
    <property type="entry name" value="DIGUANYLATE CYCLASE DGCM-RELATED"/>
    <property type="match status" value="1"/>
</dbReference>
<dbReference type="AlphaFoldDB" id="A0AA35D6V4"/>
<evidence type="ECO:0000256" key="3">
    <source>
        <dbReference type="SAM" id="Phobius"/>
    </source>
</evidence>
<dbReference type="PANTHER" id="PTHR45138">
    <property type="entry name" value="REGULATORY COMPONENTS OF SENSORY TRANSDUCTION SYSTEM"/>
    <property type="match status" value="1"/>
</dbReference>
<feature type="domain" description="GGDEF" evidence="4">
    <location>
        <begin position="247"/>
        <end position="382"/>
    </location>
</feature>
<feature type="transmembrane region" description="Helical" evidence="3">
    <location>
        <begin position="146"/>
        <end position="164"/>
    </location>
</feature>
<dbReference type="InterPro" id="IPR050469">
    <property type="entry name" value="Diguanylate_Cyclase"/>
</dbReference>
<dbReference type="PROSITE" id="PS50887">
    <property type="entry name" value="GGDEF"/>
    <property type="match status" value="1"/>
</dbReference>
<organism evidence="5 6">
    <name type="scientific">Comamonas aquatica</name>
    <dbReference type="NCBI Taxonomy" id="225991"/>
    <lineage>
        <taxon>Bacteria</taxon>
        <taxon>Pseudomonadati</taxon>
        <taxon>Pseudomonadota</taxon>
        <taxon>Betaproteobacteria</taxon>
        <taxon>Burkholderiales</taxon>
        <taxon>Comamonadaceae</taxon>
        <taxon>Comamonas</taxon>
    </lineage>
</organism>
<dbReference type="GO" id="GO:0005886">
    <property type="term" value="C:plasma membrane"/>
    <property type="evidence" value="ECO:0007669"/>
    <property type="project" value="TreeGrafter"/>
</dbReference>
<dbReference type="GO" id="GO:0052621">
    <property type="term" value="F:diguanylate cyclase activity"/>
    <property type="evidence" value="ECO:0007669"/>
    <property type="project" value="UniProtKB-EC"/>
</dbReference>